<feature type="chain" id="PRO_5001500114" description="Keratin associated protein" evidence="1">
    <location>
        <begin position="26"/>
        <end position="432"/>
    </location>
</feature>
<comment type="caution">
    <text evidence="2">The sequence shown here is derived from an EMBL/GenBank/DDBJ whole genome shotgun (WGS) entry which is preliminary data.</text>
</comment>
<feature type="signal peptide" evidence="1">
    <location>
        <begin position="1"/>
        <end position="25"/>
    </location>
</feature>
<sequence>MPKGTMPSLRLAALPLMFGALTAPAMLSGCDGENPLGNIAEQCGLTCSGGGVLEGRANISGTASIDAFFGAVVDFTGAANGVTANVRTQLDAMAASLGLEAGAPAADIRAALEAKISANVSGGLTVKAEPPRCEASVEVTASAAASCDVNVDPGSVEVRCEGSCTIDASAQADCSANGTLTCKGQAPNLECEGKCTGDCDLEVAAQCEGTCRGTCNGECSVRDSAGNCKGTCSGTCEGTCELTAGGSCTGKCEGSCEYTPPSGSCSANAEVRCEASAQANVQCKGGCDGKVTPPSVSAECKASVEAKAEASVECKPPSLEVSWQFAAGVNADAQADFRAWVGNFKGQFSALLAAFAKAEILVDTGANLIGAADGAVKGVVDNLSASADLKASIGAGCALAELPNVATAINGAAGGLQESVSAVVEIQGAVGM</sequence>
<evidence type="ECO:0000313" key="2">
    <source>
        <dbReference type="EMBL" id="EYF05867.1"/>
    </source>
</evidence>
<accession>A0A017TAB5</accession>
<proteinExistence type="predicted"/>
<protein>
    <recommendedName>
        <fullName evidence="4">Keratin associated protein</fullName>
    </recommendedName>
</protein>
<dbReference type="EMBL" id="ASRX01000020">
    <property type="protein sequence ID" value="EYF05867.1"/>
    <property type="molecule type" value="Genomic_DNA"/>
</dbReference>
<reference evidence="2 3" key="1">
    <citation type="submission" date="2013-05" db="EMBL/GenBank/DDBJ databases">
        <title>Genome assembly of Chondromyces apiculatus DSM 436.</title>
        <authorList>
            <person name="Sharma G."/>
            <person name="Khatri I."/>
            <person name="Kaur C."/>
            <person name="Mayilraj S."/>
            <person name="Subramanian S."/>
        </authorList>
    </citation>
    <scope>NUCLEOTIDE SEQUENCE [LARGE SCALE GENOMIC DNA]</scope>
    <source>
        <strain evidence="2 3">DSM 436</strain>
    </source>
</reference>
<dbReference type="AlphaFoldDB" id="A0A017TAB5"/>
<gene>
    <name evidence="2" type="ORF">CAP_2869</name>
</gene>
<evidence type="ECO:0008006" key="4">
    <source>
        <dbReference type="Google" id="ProtNLM"/>
    </source>
</evidence>
<organism evidence="2 3">
    <name type="scientific">Chondromyces apiculatus DSM 436</name>
    <dbReference type="NCBI Taxonomy" id="1192034"/>
    <lineage>
        <taxon>Bacteria</taxon>
        <taxon>Pseudomonadati</taxon>
        <taxon>Myxococcota</taxon>
        <taxon>Polyangia</taxon>
        <taxon>Polyangiales</taxon>
        <taxon>Polyangiaceae</taxon>
        <taxon>Chondromyces</taxon>
    </lineage>
</organism>
<dbReference type="Proteomes" id="UP000019678">
    <property type="component" value="Unassembled WGS sequence"/>
</dbReference>
<dbReference type="PROSITE" id="PS51257">
    <property type="entry name" value="PROKAR_LIPOPROTEIN"/>
    <property type="match status" value="1"/>
</dbReference>
<evidence type="ECO:0000256" key="1">
    <source>
        <dbReference type="SAM" id="SignalP"/>
    </source>
</evidence>
<keyword evidence="3" id="KW-1185">Reference proteome</keyword>
<evidence type="ECO:0000313" key="3">
    <source>
        <dbReference type="Proteomes" id="UP000019678"/>
    </source>
</evidence>
<keyword evidence="1" id="KW-0732">Signal</keyword>
<dbReference type="STRING" id="1192034.CAP_2869"/>
<name>A0A017TAB5_9BACT</name>